<dbReference type="PROSITE" id="PS51156">
    <property type="entry name" value="ELM2"/>
    <property type="match status" value="1"/>
</dbReference>
<dbReference type="SMART" id="SM01189">
    <property type="entry name" value="ELM2"/>
    <property type="match status" value="1"/>
</dbReference>
<reference evidence="14" key="1">
    <citation type="submission" date="2025-08" db="UniProtKB">
        <authorList>
            <consortium name="RefSeq"/>
        </authorList>
    </citation>
    <scope>IDENTIFICATION</scope>
</reference>
<evidence type="ECO:0000256" key="4">
    <source>
        <dbReference type="ARBA" id="ARBA00023015"/>
    </source>
</evidence>
<keyword evidence="6" id="KW-0804">Transcription</keyword>
<feature type="compositionally biased region" description="Polar residues" evidence="10">
    <location>
        <begin position="471"/>
        <end position="481"/>
    </location>
</feature>
<keyword evidence="3" id="KW-0677">Repeat</keyword>
<evidence type="ECO:0000259" key="11">
    <source>
        <dbReference type="PROSITE" id="PS51156"/>
    </source>
</evidence>
<sequence length="501" mass="55442">MPGMMDKGSEYLGKGRSNGTKNPSNASNGHFSDESGSDDEHDVGMRVGSDYQANIPEFDHGSTKYSDKDSGGMLVWSPYHTIVDPKLDEYIAIAKEKHGYNVEQALGMLFWHKHNIEKSLADLPNFTPFPDEWTVEDKVLFEQAFSFHGKSFHRIQQMLPDKSISSLVKYYYSWKKTRSRTSLMDRQARKLANRNAQDESDEEMEEANPIEANDSDYDPTKETKKELIESVPAPIQSHTEPQHLSSSKIGLGRREHLTLMHRHHSQRSKCRPPKGMYLTQEDVVAVSCSSSAANTVLRQLDMELVGLKRQVQNAKQLNSGLKHRMEAGIDDFRLPECNQKVNARWTTDEQLLAVQGVRKYGKDFQAIADVIGNKTVGQGQVTPSSGPSPAATSSSTFQTLVTSSATSLNQPPPLLRPSLPATPALHRQPPPLQQQARFLQPRPALNQPPPLIRPSNPPPPRLNPRPLAPTSAPTSTGCPGSSQPPPTLVGIPSETPSSSLH</sequence>
<feature type="compositionally biased region" description="Pro residues" evidence="10">
    <location>
        <begin position="446"/>
        <end position="467"/>
    </location>
</feature>
<evidence type="ECO:0000256" key="1">
    <source>
        <dbReference type="ARBA" id="ARBA00004123"/>
    </source>
</evidence>
<dbReference type="GeneID" id="106564802"/>
<dbReference type="InterPro" id="IPR051066">
    <property type="entry name" value="Trans_reg/Corepressor"/>
</dbReference>
<evidence type="ECO:0000256" key="9">
    <source>
        <dbReference type="SAM" id="Coils"/>
    </source>
</evidence>
<feature type="region of interest" description="Disordered" evidence="10">
    <location>
        <begin position="183"/>
        <end position="224"/>
    </location>
</feature>
<feature type="compositionally biased region" description="Low complexity" evidence="10">
    <location>
        <begin position="382"/>
        <end position="396"/>
    </location>
</feature>
<organism evidence="13 14">
    <name type="scientific">Salmo salar</name>
    <name type="common">Atlantic salmon</name>
    <dbReference type="NCBI Taxonomy" id="8030"/>
    <lineage>
        <taxon>Eukaryota</taxon>
        <taxon>Metazoa</taxon>
        <taxon>Chordata</taxon>
        <taxon>Craniata</taxon>
        <taxon>Vertebrata</taxon>
        <taxon>Euteleostomi</taxon>
        <taxon>Actinopterygii</taxon>
        <taxon>Neopterygii</taxon>
        <taxon>Teleostei</taxon>
        <taxon>Protacanthopterygii</taxon>
        <taxon>Salmoniformes</taxon>
        <taxon>Salmonidae</taxon>
        <taxon>Salmoninae</taxon>
        <taxon>Salmo</taxon>
    </lineage>
</organism>
<keyword evidence="7" id="KW-0539">Nucleus</keyword>
<dbReference type="CDD" id="cd00167">
    <property type="entry name" value="SANT"/>
    <property type="match status" value="1"/>
</dbReference>
<keyword evidence="2" id="KW-0678">Repressor</keyword>
<dbReference type="Pfam" id="PF20878">
    <property type="entry name" value="REST_helical"/>
    <property type="match status" value="1"/>
</dbReference>
<dbReference type="InterPro" id="IPR001005">
    <property type="entry name" value="SANT/Myb"/>
</dbReference>
<evidence type="ECO:0000256" key="7">
    <source>
        <dbReference type="ARBA" id="ARBA00023242"/>
    </source>
</evidence>
<dbReference type="InterPro" id="IPR000949">
    <property type="entry name" value="ELM2_dom"/>
</dbReference>
<evidence type="ECO:0000256" key="3">
    <source>
        <dbReference type="ARBA" id="ARBA00022737"/>
    </source>
</evidence>
<keyword evidence="4" id="KW-0805">Transcription regulation</keyword>
<dbReference type="Gene3D" id="1.10.10.60">
    <property type="entry name" value="Homeodomain-like"/>
    <property type="match status" value="1"/>
</dbReference>
<feature type="region of interest" description="Disordered" evidence="10">
    <location>
        <begin position="1"/>
        <end position="45"/>
    </location>
</feature>
<dbReference type="FunFam" id="1.20.58.1880:FF:000001">
    <property type="entry name" value="REST corepressor 1"/>
    <property type="match status" value="1"/>
</dbReference>
<keyword evidence="5 9" id="KW-0175">Coiled coil</keyword>
<evidence type="ECO:0000313" key="13">
    <source>
        <dbReference type="Proteomes" id="UP001652741"/>
    </source>
</evidence>
<dbReference type="GO" id="GO:0003714">
    <property type="term" value="F:transcription corepressor activity"/>
    <property type="evidence" value="ECO:0007669"/>
    <property type="project" value="TreeGrafter"/>
</dbReference>
<feature type="domain" description="ELM2" evidence="11">
    <location>
        <begin position="43"/>
        <end position="127"/>
    </location>
</feature>
<feature type="compositionally biased region" description="Polar residues" evidence="10">
    <location>
        <begin position="17"/>
        <end position="30"/>
    </location>
</feature>
<dbReference type="InterPro" id="IPR049048">
    <property type="entry name" value="REST_helical"/>
</dbReference>
<dbReference type="Pfam" id="PF00249">
    <property type="entry name" value="Myb_DNA-binding"/>
    <property type="match status" value="2"/>
</dbReference>
<evidence type="ECO:0000256" key="8">
    <source>
        <dbReference type="ARBA" id="ARBA00038011"/>
    </source>
</evidence>
<evidence type="ECO:0000256" key="5">
    <source>
        <dbReference type="ARBA" id="ARBA00023054"/>
    </source>
</evidence>
<feature type="domain" description="SANT" evidence="12">
    <location>
        <begin position="340"/>
        <end position="378"/>
    </location>
</feature>
<accession>A0A1S3L797</accession>
<feature type="domain" description="SANT" evidence="12">
    <location>
        <begin position="128"/>
        <end position="179"/>
    </location>
</feature>
<dbReference type="GO" id="GO:0006357">
    <property type="term" value="P:regulation of transcription by RNA polymerase II"/>
    <property type="evidence" value="ECO:0007669"/>
    <property type="project" value="TreeGrafter"/>
</dbReference>
<dbReference type="AlphaFoldDB" id="A0A1S3L797"/>
<name>A0A1S3L797_SALSA</name>
<feature type="compositionally biased region" description="Acidic residues" evidence="10">
    <location>
        <begin position="198"/>
        <end position="217"/>
    </location>
</feature>
<gene>
    <name evidence="14" type="primary">LOC106564802</name>
</gene>
<dbReference type="Gene3D" id="4.10.1240.50">
    <property type="match status" value="1"/>
</dbReference>
<dbReference type="FunFam" id="1.10.10.60:FF:000033">
    <property type="entry name" value="REST corepressor 3"/>
    <property type="match status" value="1"/>
</dbReference>
<dbReference type="Proteomes" id="UP001652741">
    <property type="component" value="Chromosome ssa12"/>
</dbReference>
<dbReference type="RefSeq" id="XP_013986685.1">
    <property type="nucleotide sequence ID" value="XM_014131210.2"/>
</dbReference>
<dbReference type="PROSITE" id="PS51293">
    <property type="entry name" value="SANT"/>
    <property type="match status" value="2"/>
</dbReference>
<evidence type="ECO:0000256" key="10">
    <source>
        <dbReference type="SAM" id="MobiDB-lite"/>
    </source>
</evidence>
<dbReference type="SUPFAM" id="SSF46689">
    <property type="entry name" value="Homeodomain-like"/>
    <property type="match status" value="2"/>
</dbReference>
<dbReference type="PANTHER" id="PTHR16089">
    <property type="entry name" value="REST COREPRESSOR COREST PROTEIN-RELATED"/>
    <property type="match status" value="1"/>
</dbReference>
<feature type="region of interest" description="Disordered" evidence="10">
    <location>
        <begin position="378"/>
        <end position="430"/>
    </location>
</feature>
<evidence type="ECO:0000313" key="14">
    <source>
        <dbReference type="RefSeq" id="XP_013986685.1"/>
    </source>
</evidence>
<evidence type="ECO:0000259" key="12">
    <source>
        <dbReference type="PROSITE" id="PS51293"/>
    </source>
</evidence>
<protein>
    <submittedName>
        <fullName evidence="14">REST corepressor 3 isoform X3</fullName>
    </submittedName>
</protein>
<dbReference type="GO" id="GO:0005667">
    <property type="term" value="C:transcription regulator complex"/>
    <property type="evidence" value="ECO:0007669"/>
    <property type="project" value="TreeGrafter"/>
</dbReference>
<feature type="region of interest" description="Disordered" evidence="10">
    <location>
        <begin position="442"/>
        <end position="501"/>
    </location>
</feature>
<dbReference type="Gene3D" id="1.20.58.1880">
    <property type="match status" value="1"/>
</dbReference>
<dbReference type="InterPro" id="IPR009057">
    <property type="entry name" value="Homeodomain-like_sf"/>
</dbReference>
<feature type="coiled-coil region" evidence="9">
    <location>
        <begin position="297"/>
        <end position="324"/>
    </location>
</feature>
<comment type="subcellular location">
    <subcellularLocation>
        <location evidence="1">Nucleus</location>
    </subcellularLocation>
</comment>
<dbReference type="SMART" id="SM00717">
    <property type="entry name" value="SANT"/>
    <property type="match status" value="2"/>
</dbReference>
<dbReference type="FunFam" id="4.10.1240.50:FF:000002">
    <property type="entry name" value="REST corepressor isoform X1"/>
    <property type="match status" value="1"/>
</dbReference>
<dbReference type="PANTHER" id="PTHR16089:SF13">
    <property type="entry name" value="REST COREPRESSOR 3"/>
    <property type="match status" value="1"/>
</dbReference>
<comment type="similarity">
    <text evidence="8">Belongs to the CoREST family.</text>
</comment>
<evidence type="ECO:0000256" key="6">
    <source>
        <dbReference type="ARBA" id="ARBA00023163"/>
    </source>
</evidence>
<proteinExistence type="inferred from homology"/>
<keyword evidence="13" id="KW-1185">Reference proteome</keyword>
<dbReference type="InterPro" id="IPR017884">
    <property type="entry name" value="SANT_dom"/>
</dbReference>
<dbReference type="Pfam" id="PF01448">
    <property type="entry name" value="ELM2"/>
    <property type="match status" value="1"/>
</dbReference>
<evidence type="ECO:0000256" key="2">
    <source>
        <dbReference type="ARBA" id="ARBA00022491"/>
    </source>
</evidence>
<dbReference type="GO" id="GO:0000118">
    <property type="term" value="C:histone deacetylase complex"/>
    <property type="evidence" value="ECO:0007669"/>
    <property type="project" value="TreeGrafter"/>
</dbReference>
<feature type="compositionally biased region" description="Polar residues" evidence="10">
    <location>
        <begin position="397"/>
        <end position="409"/>
    </location>
</feature>